<reference evidence="10" key="1">
    <citation type="journal article" date="2008" name="Genome Res.">
        <title>The genome of Pelotomaculum thermopropionicum reveals niche-associated evolution in anaerobic microbiota.</title>
        <authorList>
            <person name="Kosaka T."/>
            <person name="Kato S."/>
            <person name="Shimoyama T."/>
            <person name="Ishii S."/>
            <person name="Abe T."/>
            <person name="Watanabe K."/>
        </authorList>
    </citation>
    <scope>NUCLEOTIDE SEQUENCE [LARGE SCALE GENOMIC DNA]</scope>
    <source>
        <strain evidence="10">DSM 13744 / JCM 10971 / SI</strain>
    </source>
</reference>
<dbReference type="AlphaFoldDB" id="A5CZU1"/>
<feature type="domain" description="ABC transporter" evidence="8">
    <location>
        <begin position="2"/>
        <end position="236"/>
    </location>
</feature>
<keyword evidence="7" id="KW-0472">Membrane</keyword>
<dbReference type="GO" id="GO:0005524">
    <property type="term" value="F:ATP binding"/>
    <property type="evidence" value="ECO:0007669"/>
    <property type="project" value="UniProtKB-KW"/>
</dbReference>
<dbReference type="PANTHER" id="PTHR43166:SF9">
    <property type="entry name" value="GLUTAMATE_ASPARTATE IMPORT ATP-BINDING PROTEIN GLTL"/>
    <property type="match status" value="1"/>
</dbReference>
<sequence>MIRVEHLSKQFGELTVLRDVNAEIKKGEVISIIGPSGTGKSTFLRCLNLLEMPSGGRIFIDGADILDKSADVPKLRQKMGMVFQSFNLFAHLTALENLTIGPVKLLGRSKEQAEKKAMELLKMVGVAEKAGSFPDELSGGQKQRVAIARCLAMEPEIILFDEPTSALDPTMVSEVLAVIRRLAKKGMTMAIVTHEMDFARDVSNRVFYMDEGIIYEEGPPQQIFESPQKEKTRVFINRVRSYSCHIDNPDYDLYAMNGEIETFCEKHALPKQTRNRALLLVEELLVVFGAWRGAQAVDIDLTLSYSEKQDSLELVVESAGDYLNPFEENTLSDQLGITIVKNLSENMEYRRVNNRNRVGLTVKK</sequence>
<organism evidence="9 10">
    <name type="scientific">Pelotomaculum thermopropionicum (strain DSM 13744 / JCM 10971 / SI)</name>
    <dbReference type="NCBI Taxonomy" id="370438"/>
    <lineage>
        <taxon>Bacteria</taxon>
        <taxon>Bacillati</taxon>
        <taxon>Bacillota</taxon>
        <taxon>Clostridia</taxon>
        <taxon>Eubacteriales</taxon>
        <taxon>Desulfotomaculaceae</taxon>
        <taxon>Pelotomaculum</taxon>
    </lineage>
</organism>
<dbReference type="SMART" id="SM00382">
    <property type="entry name" value="AAA"/>
    <property type="match status" value="1"/>
</dbReference>
<dbReference type="Proteomes" id="UP000006556">
    <property type="component" value="Chromosome"/>
</dbReference>
<dbReference type="PANTHER" id="PTHR43166">
    <property type="entry name" value="AMINO ACID IMPORT ATP-BINDING PROTEIN"/>
    <property type="match status" value="1"/>
</dbReference>
<dbReference type="CDD" id="cd03262">
    <property type="entry name" value="ABC_HisP_GlnQ"/>
    <property type="match status" value="1"/>
</dbReference>
<evidence type="ECO:0000256" key="5">
    <source>
        <dbReference type="ARBA" id="ARBA00022741"/>
    </source>
</evidence>
<dbReference type="Gene3D" id="3.40.50.300">
    <property type="entry name" value="P-loop containing nucleotide triphosphate hydrolases"/>
    <property type="match status" value="1"/>
</dbReference>
<proteinExistence type="inferred from homology"/>
<accession>A5CZU1</accession>
<dbReference type="InterPro" id="IPR003439">
    <property type="entry name" value="ABC_transporter-like_ATP-bd"/>
</dbReference>
<protein>
    <submittedName>
        <fullName evidence="9">ABC-type polar amino acid transport system, ATPase component</fullName>
    </submittedName>
</protein>
<gene>
    <name evidence="9" type="primary">GlnQ</name>
    <name evidence="9" type="ordered locus">PTH_2330</name>
</gene>
<dbReference type="HOGENOM" id="CLU_000604_1_1_9"/>
<comment type="subcellular location">
    <subcellularLocation>
        <location evidence="1">Cell membrane</location>
        <topology evidence="1">Peripheral membrane protein</topology>
    </subcellularLocation>
</comment>
<evidence type="ECO:0000256" key="3">
    <source>
        <dbReference type="ARBA" id="ARBA00022448"/>
    </source>
</evidence>
<evidence type="ECO:0000256" key="6">
    <source>
        <dbReference type="ARBA" id="ARBA00022840"/>
    </source>
</evidence>
<keyword evidence="4" id="KW-1003">Cell membrane</keyword>
<evidence type="ECO:0000256" key="1">
    <source>
        <dbReference type="ARBA" id="ARBA00004202"/>
    </source>
</evidence>
<dbReference type="PROSITE" id="PS50893">
    <property type="entry name" value="ABC_TRANSPORTER_2"/>
    <property type="match status" value="1"/>
</dbReference>
<dbReference type="InterPro" id="IPR027417">
    <property type="entry name" value="P-loop_NTPase"/>
</dbReference>
<comment type="similarity">
    <text evidence="2">Belongs to the ABC transporter superfamily.</text>
</comment>
<keyword evidence="10" id="KW-1185">Reference proteome</keyword>
<evidence type="ECO:0000256" key="7">
    <source>
        <dbReference type="ARBA" id="ARBA00023136"/>
    </source>
</evidence>
<dbReference type="GO" id="GO:0005886">
    <property type="term" value="C:plasma membrane"/>
    <property type="evidence" value="ECO:0007669"/>
    <property type="project" value="UniProtKB-SubCell"/>
</dbReference>
<keyword evidence="6" id="KW-0067">ATP-binding</keyword>
<dbReference type="InterPro" id="IPR050086">
    <property type="entry name" value="MetN_ABC_transporter-like"/>
</dbReference>
<dbReference type="STRING" id="370438.PTH_2330"/>
<dbReference type="PROSITE" id="PS00211">
    <property type="entry name" value="ABC_TRANSPORTER_1"/>
    <property type="match status" value="1"/>
</dbReference>
<dbReference type="GO" id="GO:0016887">
    <property type="term" value="F:ATP hydrolysis activity"/>
    <property type="evidence" value="ECO:0007669"/>
    <property type="project" value="InterPro"/>
</dbReference>
<dbReference type="KEGG" id="pth:PTH_2330"/>
<evidence type="ECO:0000313" key="10">
    <source>
        <dbReference type="Proteomes" id="UP000006556"/>
    </source>
</evidence>
<evidence type="ECO:0000259" key="8">
    <source>
        <dbReference type="PROSITE" id="PS50893"/>
    </source>
</evidence>
<evidence type="ECO:0000256" key="4">
    <source>
        <dbReference type="ARBA" id="ARBA00022475"/>
    </source>
</evidence>
<keyword evidence="5" id="KW-0547">Nucleotide-binding</keyword>
<name>A5CZU1_PELTS</name>
<dbReference type="SUPFAM" id="SSF52540">
    <property type="entry name" value="P-loop containing nucleoside triphosphate hydrolases"/>
    <property type="match status" value="1"/>
</dbReference>
<dbReference type="Pfam" id="PF00005">
    <property type="entry name" value="ABC_tran"/>
    <property type="match status" value="1"/>
</dbReference>
<dbReference type="InterPro" id="IPR017871">
    <property type="entry name" value="ABC_transporter-like_CS"/>
</dbReference>
<dbReference type="EMBL" id="AP009389">
    <property type="protein sequence ID" value="BAF60511.1"/>
    <property type="molecule type" value="Genomic_DNA"/>
</dbReference>
<keyword evidence="3" id="KW-0813">Transport</keyword>
<dbReference type="FunFam" id="3.40.50.300:FF:000020">
    <property type="entry name" value="Amino acid ABC transporter ATP-binding component"/>
    <property type="match status" value="1"/>
</dbReference>
<evidence type="ECO:0000256" key="2">
    <source>
        <dbReference type="ARBA" id="ARBA00005417"/>
    </source>
</evidence>
<evidence type="ECO:0000313" key="9">
    <source>
        <dbReference type="EMBL" id="BAF60511.1"/>
    </source>
</evidence>
<dbReference type="eggNOG" id="COG1126">
    <property type="taxonomic scope" value="Bacteria"/>
</dbReference>
<dbReference type="InterPro" id="IPR003593">
    <property type="entry name" value="AAA+_ATPase"/>
</dbReference>